<dbReference type="InterPro" id="IPR003439">
    <property type="entry name" value="ABC_transporter-like_ATP-bd"/>
</dbReference>
<dbReference type="InterPro" id="IPR003593">
    <property type="entry name" value="AAA+_ATPase"/>
</dbReference>
<reference evidence="6" key="1">
    <citation type="journal article" date="2019" name="Int. J. Syst. Evol. Microbiol.">
        <title>The Global Catalogue of Microorganisms (GCM) 10K type strain sequencing project: providing services to taxonomists for standard genome sequencing and annotation.</title>
        <authorList>
            <consortium name="The Broad Institute Genomics Platform"/>
            <consortium name="The Broad Institute Genome Sequencing Center for Infectious Disease"/>
            <person name="Wu L."/>
            <person name="Ma J."/>
        </authorList>
    </citation>
    <scope>NUCLEOTIDE SEQUENCE [LARGE SCALE GENOMIC DNA]</scope>
    <source>
        <strain evidence="6">IBRC-M 10987</strain>
    </source>
</reference>
<dbReference type="PROSITE" id="PS50893">
    <property type="entry name" value="ABC_TRANSPORTER_2"/>
    <property type="match status" value="1"/>
</dbReference>
<gene>
    <name evidence="5" type="ORF">ACFOZ8_08755</name>
</gene>
<evidence type="ECO:0000256" key="3">
    <source>
        <dbReference type="ARBA" id="ARBA00022840"/>
    </source>
</evidence>
<dbReference type="Gene3D" id="3.40.50.300">
    <property type="entry name" value="P-loop containing nucleotide triphosphate hydrolases"/>
    <property type="match status" value="1"/>
</dbReference>
<dbReference type="PANTHER" id="PTHR42788:SF13">
    <property type="entry name" value="ALIPHATIC SULFONATES IMPORT ATP-BINDING PROTEIN SSUB"/>
    <property type="match status" value="1"/>
</dbReference>
<evidence type="ECO:0000256" key="1">
    <source>
        <dbReference type="ARBA" id="ARBA00022448"/>
    </source>
</evidence>
<dbReference type="GO" id="GO:0005524">
    <property type="term" value="F:ATP binding"/>
    <property type="evidence" value="ECO:0007669"/>
    <property type="project" value="UniProtKB-KW"/>
</dbReference>
<feature type="domain" description="ABC transporter" evidence="4">
    <location>
        <begin position="10"/>
        <end position="237"/>
    </location>
</feature>
<proteinExistence type="predicted"/>
<dbReference type="SMART" id="SM00382">
    <property type="entry name" value="AAA"/>
    <property type="match status" value="1"/>
</dbReference>
<evidence type="ECO:0000313" key="6">
    <source>
        <dbReference type="Proteomes" id="UP001595715"/>
    </source>
</evidence>
<name>A0ABV8K2N2_9BACL</name>
<dbReference type="SUPFAM" id="SSF52540">
    <property type="entry name" value="P-loop containing nucleoside triphosphate hydrolases"/>
    <property type="match status" value="1"/>
</dbReference>
<keyword evidence="3 5" id="KW-0067">ATP-binding</keyword>
<dbReference type="CDD" id="cd03293">
    <property type="entry name" value="ABC_NrtD_SsuB_transporters"/>
    <property type="match status" value="1"/>
</dbReference>
<evidence type="ECO:0000259" key="4">
    <source>
        <dbReference type="PROSITE" id="PS50893"/>
    </source>
</evidence>
<dbReference type="Proteomes" id="UP001595715">
    <property type="component" value="Unassembled WGS sequence"/>
</dbReference>
<dbReference type="InterPro" id="IPR027417">
    <property type="entry name" value="P-loop_NTPase"/>
</dbReference>
<evidence type="ECO:0000313" key="5">
    <source>
        <dbReference type="EMBL" id="MFC4099745.1"/>
    </source>
</evidence>
<dbReference type="InterPro" id="IPR050166">
    <property type="entry name" value="ABC_transporter_ATP-bind"/>
</dbReference>
<accession>A0ABV8K2N2</accession>
<organism evidence="5 6">
    <name type="scientific">Paenibacillus xanthanilyticus</name>
    <dbReference type="NCBI Taxonomy" id="1783531"/>
    <lineage>
        <taxon>Bacteria</taxon>
        <taxon>Bacillati</taxon>
        <taxon>Bacillota</taxon>
        <taxon>Bacilli</taxon>
        <taxon>Bacillales</taxon>
        <taxon>Paenibacillaceae</taxon>
        <taxon>Paenibacillus</taxon>
    </lineage>
</organism>
<protein>
    <submittedName>
        <fullName evidence="5">ABC transporter ATP-binding protein</fullName>
    </submittedName>
</protein>
<dbReference type="Pfam" id="PF00005">
    <property type="entry name" value="ABC_tran"/>
    <property type="match status" value="1"/>
</dbReference>
<dbReference type="EMBL" id="JBHSAM010000020">
    <property type="protein sequence ID" value="MFC4099745.1"/>
    <property type="molecule type" value="Genomic_DNA"/>
</dbReference>
<dbReference type="PROSITE" id="PS00211">
    <property type="entry name" value="ABC_TRANSPORTER_1"/>
    <property type="match status" value="1"/>
</dbReference>
<dbReference type="InterPro" id="IPR017871">
    <property type="entry name" value="ABC_transporter-like_CS"/>
</dbReference>
<sequence>MTVKISAKAVHMEFATRSETRKKEAITVLDDFDLDVKQGEFLAILGPSGCGKSTFLHILAGLSKQTSGEIAVDGKPIDGVNKKHGVVFQGYALFPWRTVLENVEVGLQIRGVRSKERKQIARDYIQLVGLQDFENRYPHELSGGMKQRVAIARSLAYAPDVLLMDEPFAALDAQTREILQGELLRIWDAKKTTIVFITHSLDEAIYLADRVAVMTARPGKVKELIDIPLARPRAADIRNSEAFVQLRKRAWDILKDEVDKSQQLGKPAEVPAIAGAAAAAAEYKPQPIAEHEAERFPEKAASSHG</sequence>
<keyword evidence="6" id="KW-1185">Reference proteome</keyword>
<comment type="caution">
    <text evidence="5">The sequence shown here is derived from an EMBL/GenBank/DDBJ whole genome shotgun (WGS) entry which is preliminary data.</text>
</comment>
<dbReference type="PANTHER" id="PTHR42788">
    <property type="entry name" value="TAURINE IMPORT ATP-BINDING PROTEIN-RELATED"/>
    <property type="match status" value="1"/>
</dbReference>
<evidence type="ECO:0000256" key="2">
    <source>
        <dbReference type="ARBA" id="ARBA00022741"/>
    </source>
</evidence>
<dbReference type="RefSeq" id="WP_377718427.1">
    <property type="nucleotide sequence ID" value="NZ_JBHSAM010000020.1"/>
</dbReference>
<keyword evidence="2" id="KW-0547">Nucleotide-binding</keyword>
<keyword evidence="1" id="KW-0813">Transport</keyword>